<feature type="domain" description="Reverse transcriptase Ty1/copia-type" evidence="2">
    <location>
        <begin position="179"/>
        <end position="267"/>
    </location>
</feature>
<feature type="compositionally biased region" description="Low complexity" evidence="1">
    <location>
        <begin position="621"/>
        <end position="636"/>
    </location>
</feature>
<reference evidence="3" key="1">
    <citation type="journal article" date="2022" name="Int. J. Mol. Sci.">
        <title>Draft Genome of Tanacetum Coccineum: Genomic Comparison of Closely Related Tanacetum-Family Plants.</title>
        <authorList>
            <person name="Yamashiro T."/>
            <person name="Shiraishi A."/>
            <person name="Nakayama K."/>
            <person name="Satake H."/>
        </authorList>
    </citation>
    <scope>NUCLEOTIDE SEQUENCE</scope>
</reference>
<sequence>MISCPMAQKTGMSTSKDEQQVVKGNLVRVYLKDIQADHLFVHVRKVNKHQVHLARRLRKEILRTSEMLHMDLFDLFSVEDEHMICFMIDCGCLENRLRHKSKTIRCDMEQSSRINFMMSFVPRKESRENLALPRLHSKCVAERKNSSAYASRESTAAKEVKLSSEDQALHDELCRVEPEFEAIRLFLAFASFMASLSTLMDVKSAILYGNLTEERYVKQPQSFEDSCASKQGYEMSKGTLNGLHQAPRACQDKYVKDILNKFDFRTIKPASTPIEAHKSLGKDEEGEDVDISSHSKGFSSTCCQKIFRFVQLFLNKQLEGVDRPQDFIPSVSLPSKVFTFMRKHSTKFSCRITPLTPSMLEVVSALAAEEEQSTSPHSRAASSARVAQGTPTQSAAHSQRTASVQGTASFQGTATSQGTAEIQRTADFQGTAEPHDAASIPKSPNDYTPTDASQTSGGDEGLLDIYALNREVRRLKKQTLSQAKQIITLKAKLKKLSKFVQPVVKHHALWVENQNLKKQKRRRKKHKKKVSSVKLGRNKDEGTLSEEHNVQEEDTTHPFFDDIADQDAAVTPDLERKSDGTEEVNIEEKEASNVKSGETIRNWILATNSKVLLDKPRGLSIPGPIQTQPQQPTQGTDPKDKGKGILNIQADGREEERKRFEELKKTKPKTTLRKPTSLAQERNQMMSFLKGQGYKNLQKLKYPQMKELYDKVQASIKDSFKDFIPMDSEKEREMLKERDAKRLLRKRKATISEEQPSKKPKLRTETIDELRNYLRVVDFEKSVHDKESLEGISMITELQVIDSPDGEQDLYHLYRVVDDYYEHIPPTGLGLTLLGDLNIIWETAESSDDDFWKDQEEWEIIRWRFHESSGVHTLEIEDGTMIHMLAERRYPLSREAS</sequence>
<organism evidence="3 4">
    <name type="scientific">Tanacetum coccineum</name>
    <dbReference type="NCBI Taxonomy" id="301880"/>
    <lineage>
        <taxon>Eukaryota</taxon>
        <taxon>Viridiplantae</taxon>
        <taxon>Streptophyta</taxon>
        <taxon>Embryophyta</taxon>
        <taxon>Tracheophyta</taxon>
        <taxon>Spermatophyta</taxon>
        <taxon>Magnoliopsida</taxon>
        <taxon>eudicotyledons</taxon>
        <taxon>Gunneridae</taxon>
        <taxon>Pentapetalae</taxon>
        <taxon>asterids</taxon>
        <taxon>campanulids</taxon>
        <taxon>Asterales</taxon>
        <taxon>Asteraceae</taxon>
        <taxon>Asteroideae</taxon>
        <taxon>Anthemideae</taxon>
        <taxon>Anthemidinae</taxon>
        <taxon>Tanacetum</taxon>
    </lineage>
</organism>
<keyword evidence="4" id="KW-1185">Reference proteome</keyword>
<feature type="compositionally biased region" description="Basic residues" evidence="1">
    <location>
        <begin position="517"/>
        <end position="531"/>
    </location>
</feature>
<feature type="compositionally biased region" description="Polar residues" evidence="1">
    <location>
        <begin position="445"/>
        <end position="457"/>
    </location>
</feature>
<name>A0ABQ4XGF4_9ASTR</name>
<reference evidence="3" key="2">
    <citation type="submission" date="2022-01" db="EMBL/GenBank/DDBJ databases">
        <authorList>
            <person name="Yamashiro T."/>
            <person name="Shiraishi A."/>
            <person name="Satake H."/>
            <person name="Nakayama K."/>
        </authorList>
    </citation>
    <scope>NUCLEOTIDE SEQUENCE</scope>
</reference>
<dbReference type="Pfam" id="PF07727">
    <property type="entry name" value="RVT_2"/>
    <property type="match status" value="1"/>
</dbReference>
<feature type="region of interest" description="Disordered" evidence="1">
    <location>
        <begin position="616"/>
        <end position="674"/>
    </location>
</feature>
<feature type="region of interest" description="Disordered" evidence="1">
    <location>
        <begin position="367"/>
        <end position="460"/>
    </location>
</feature>
<dbReference type="InterPro" id="IPR013103">
    <property type="entry name" value="RVT_2"/>
</dbReference>
<dbReference type="Proteomes" id="UP001151760">
    <property type="component" value="Unassembled WGS sequence"/>
</dbReference>
<evidence type="ECO:0000313" key="4">
    <source>
        <dbReference type="Proteomes" id="UP001151760"/>
    </source>
</evidence>
<evidence type="ECO:0000256" key="1">
    <source>
        <dbReference type="SAM" id="MobiDB-lite"/>
    </source>
</evidence>
<evidence type="ECO:0000259" key="2">
    <source>
        <dbReference type="Pfam" id="PF07727"/>
    </source>
</evidence>
<feature type="compositionally biased region" description="Polar residues" evidence="1">
    <location>
        <begin position="389"/>
        <end position="428"/>
    </location>
</feature>
<evidence type="ECO:0000313" key="3">
    <source>
        <dbReference type="EMBL" id="GJS63886.1"/>
    </source>
</evidence>
<protein>
    <submittedName>
        <fullName evidence="3">Ribonuclease H-like domain-containing protein</fullName>
    </submittedName>
</protein>
<feature type="compositionally biased region" description="Basic and acidic residues" evidence="1">
    <location>
        <begin position="651"/>
        <end position="665"/>
    </location>
</feature>
<gene>
    <name evidence="3" type="ORF">Tco_0678450</name>
</gene>
<comment type="caution">
    <text evidence="3">The sequence shown here is derived from an EMBL/GenBank/DDBJ whole genome shotgun (WGS) entry which is preliminary data.</text>
</comment>
<proteinExistence type="predicted"/>
<accession>A0ABQ4XGF4</accession>
<feature type="compositionally biased region" description="Basic and acidic residues" evidence="1">
    <location>
        <begin position="537"/>
        <end position="551"/>
    </location>
</feature>
<dbReference type="EMBL" id="BQNB010009464">
    <property type="protein sequence ID" value="GJS63886.1"/>
    <property type="molecule type" value="Genomic_DNA"/>
</dbReference>
<feature type="region of interest" description="Disordered" evidence="1">
    <location>
        <begin position="514"/>
        <end position="551"/>
    </location>
</feature>